<dbReference type="EMBL" id="CP031092">
    <property type="protein sequence ID" value="AXF55681.1"/>
    <property type="molecule type" value="Genomic_DNA"/>
</dbReference>
<comment type="similarity">
    <text evidence="1">Belongs to the 'GDXG' lipolytic enzyme family.</text>
</comment>
<dbReference type="GO" id="GO:0016787">
    <property type="term" value="F:hydrolase activity"/>
    <property type="evidence" value="ECO:0007669"/>
    <property type="project" value="UniProtKB-KW"/>
</dbReference>
<dbReference type="RefSeq" id="WP_114371778.1">
    <property type="nucleotide sequence ID" value="NZ_CP031092.1"/>
</dbReference>
<evidence type="ECO:0000256" key="1">
    <source>
        <dbReference type="ARBA" id="ARBA00010515"/>
    </source>
</evidence>
<evidence type="ECO:0000259" key="3">
    <source>
        <dbReference type="Pfam" id="PF07859"/>
    </source>
</evidence>
<dbReference type="SUPFAM" id="SSF53474">
    <property type="entry name" value="alpha/beta-Hydrolases"/>
    <property type="match status" value="1"/>
</dbReference>
<dbReference type="KEGG" id="rue:DT065_06355"/>
<organism evidence="4 5">
    <name type="scientific">Salicibibacter kimchii</name>
    <dbReference type="NCBI Taxonomy" id="2099786"/>
    <lineage>
        <taxon>Bacteria</taxon>
        <taxon>Bacillati</taxon>
        <taxon>Bacillota</taxon>
        <taxon>Bacilli</taxon>
        <taxon>Bacillales</taxon>
        <taxon>Bacillaceae</taxon>
        <taxon>Salicibibacter</taxon>
    </lineage>
</organism>
<sequence>MPLDPQAKTVLDFLSQGPSLETLPLEEARASFEKLSATAQPQFVEHTDDRTIPGPNGDIPIRIYNPFTEGTHPALIFYHGGGWVVGSIETHDPLCRSLANLAQCIVISVDYRLAPEHTFPKAVEDAYAAVEWIANNGADIHVDTDQIAVGGDSAGGNLATVTSMIAKEKEGPDLSYQVLFYPSTGAGIPSESQRENGEGYFLTTAMMTWFAGKYFATFDDLQNPYAVPLQAEDLSGLPPALVITAEFDPLRDEGKTYADELDKAGVDVLYTCYDGMIHGFVSMDAFISKGTEAIEQAAEALRGAFRR</sequence>
<reference evidence="4 5" key="1">
    <citation type="journal article" date="2018" name="J. Microbiol.">
        <title>Salicibibacter kimchii gen. nov., sp. nov., a moderately halophilic and alkalitolerant bacterium in the family Bacillaceae, isolated from kimchi.</title>
        <authorList>
            <person name="Jang J.Y."/>
            <person name="Oh Y.J."/>
            <person name="Lim S.K."/>
            <person name="Park H.K."/>
            <person name="Lee C."/>
            <person name="Kim J.Y."/>
            <person name="Lee M.A."/>
            <person name="Choi H.J."/>
        </authorList>
    </citation>
    <scope>NUCLEOTIDE SEQUENCE [LARGE SCALE GENOMIC DNA]</scope>
    <source>
        <strain evidence="4 5">NKC1-1</strain>
    </source>
</reference>
<proteinExistence type="inferred from homology"/>
<keyword evidence="2 4" id="KW-0378">Hydrolase</keyword>
<dbReference type="OrthoDB" id="9815425at2"/>
<dbReference type="FunFam" id="3.40.50.1820:FF:000089">
    <property type="entry name" value="Alpha/beta hydrolase"/>
    <property type="match status" value="1"/>
</dbReference>
<dbReference type="Proteomes" id="UP000252100">
    <property type="component" value="Chromosome"/>
</dbReference>
<gene>
    <name evidence="4" type="ORF">DT065_06355</name>
</gene>
<evidence type="ECO:0000313" key="4">
    <source>
        <dbReference type="EMBL" id="AXF55681.1"/>
    </source>
</evidence>
<dbReference type="Gene3D" id="3.40.50.1820">
    <property type="entry name" value="alpha/beta hydrolase"/>
    <property type="match status" value="1"/>
</dbReference>
<dbReference type="Pfam" id="PF07859">
    <property type="entry name" value="Abhydrolase_3"/>
    <property type="match status" value="1"/>
</dbReference>
<dbReference type="InterPro" id="IPR013094">
    <property type="entry name" value="AB_hydrolase_3"/>
</dbReference>
<dbReference type="PANTHER" id="PTHR48081:SF8">
    <property type="entry name" value="ALPHA_BETA HYDROLASE FOLD-3 DOMAIN-CONTAINING PROTEIN-RELATED"/>
    <property type="match status" value="1"/>
</dbReference>
<accession>A0A345BXK0</accession>
<dbReference type="AlphaFoldDB" id="A0A345BXK0"/>
<dbReference type="InterPro" id="IPR029058">
    <property type="entry name" value="AB_hydrolase_fold"/>
</dbReference>
<feature type="domain" description="Alpha/beta hydrolase fold-3" evidence="3">
    <location>
        <begin position="75"/>
        <end position="281"/>
    </location>
</feature>
<dbReference type="PANTHER" id="PTHR48081">
    <property type="entry name" value="AB HYDROLASE SUPERFAMILY PROTEIN C4A8.06C"/>
    <property type="match status" value="1"/>
</dbReference>
<protein>
    <submittedName>
        <fullName evidence="4">Alpha/beta hydrolase</fullName>
    </submittedName>
</protein>
<evidence type="ECO:0000256" key="2">
    <source>
        <dbReference type="ARBA" id="ARBA00022801"/>
    </source>
</evidence>
<dbReference type="InterPro" id="IPR050300">
    <property type="entry name" value="GDXG_lipolytic_enzyme"/>
</dbReference>
<evidence type="ECO:0000313" key="5">
    <source>
        <dbReference type="Proteomes" id="UP000252100"/>
    </source>
</evidence>
<keyword evidence="5" id="KW-1185">Reference proteome</keyword>
<name>A0A345BXK0_9BACI</name>